<reference evidence="12" key="1">
    <citation type="submission" date="2015-02" db="EMBL/GenBank/DDBJ databases">
        <authorList>
            <person name="Gon?alves P."/>
        </authorList>
    </citation>
    <scope>NUCLEOTIDE SEQUENCE [LARGE SCALE GENOMIC DNA]</scope>
</reference>
<evidence type="ECO:0000256" key="2">
    <source>
        <dbReference type="ARBA" id="ARBA00022679"/>
    </source>
</evidence>
<feature type="region of interest" description="Disordered" evidence="9">
    <location>
        <begin position="764"/>
        <end position="798"/>
    </location>
</feature>
<feature type="compositionally biased region" description="Low complexity" evidence="9">
    <location>
        <begin position="9"/>
        <end position="38"/>
    </location>
</feature>
<dbReference type="OrthoDB" id="289250at2759"/>
<dbReference type="GO" id="GO:0004674">
    <property type="term" value="F:protein serine/threonine kinase activity"/>
    <property type="evidence" value="ECO:0007669"/>
    <property type="project" value="UniProtKB-KW"/>
</dbReference>
<dbReference type="Gene3D" id="3.30.200.20">
    <property type="entry name" value="Phosphorylase Kinase, domain 1"/>
    <property type="match status" value="1"/>
</dbReference>
<dbReference type="PROSITE" id="PS00108">
    <property type="entry name" value="PROTEIN_KINASE_ST"/>
    <property type="match status" value="1"/>
</dbReference>
<accession>A0A0D6EJM6</accession>
<evidence type="ECO:0000256" key="8">
    <source>
        <dbReference type="PIRSR" id="PIRSR630616-3"/>
    </source>
</evidence>
<evidence type="ECO:0000256" key="4">
    <source>
        <dbReference type="ARBA" id="ARBA00022777"/>
    </source>
</evidence>
<evidence type="ECO:0000256" key="9">
    <source>
        <dbReference type="SAM" id="MobiDB-lite"/>
    </source>
</evidence>
<feature type="compositionally biased region" description="Low complexity" evidence="9">
    <location>
        <begin position="280"/>
        <end position="305"/>
    </location>
</feature>
<feature type="compositionally biased region" description="Basic and acidic residues" evidence="9">
    <location>
        <begin position="412"/>
        <end position="424"/>
    </location>
</feature>
<dbReference type="PANTHER" id="PTHR24350">
    <property type="entry name" value="SERINE/THREONINE-PROTEIN KINASE IAL-RELATED"/>
    <property type="match status" value="1"/>
</dbReference>
<gene>
    <name evidence="11" type="primary">SPOSA6832_01369</name>
</gene>
<keyword evidence="2" id="KW-0808">Transferase</keyword>
<dbReference type="InterPro" id="IPR008271">
    <property type="entry name" value="Ser/Thr_kinase_AS"/>
</dbReference>
<sequence length="798" mass="84952">MTALRAKPHLSLSVSSSKSPNSPAGPSSNPSGTSSRRVASWGSSTSETHQSLRVLGEREMTPLPSPSEGREWGFLPEEAGRKGWQGSWPRSTVGGGRPRGSSVFEEMRDGSLGGYSPSPSGADSWMSYAGGESSANRDWNGPKDLLTSPGAGSKTMSFFDTVGGANSEDSMVLSPPPNPPSRNNSLNARPSSSFLPASRHAPAAPLVSNDDRAPPSAPKDDVLRSSVASSSGGSWLEEAAEKSGGTLWTRGRGGSIGSVASDGGTWTGGRSEPRPPPVPRQRYSSRSPSRLEPPTSTSIHTPSPVTALRPRLAALNTSLTSSPSPSLDGVYNSPTAVPLAHRPMSSLPSAVEGSPSSISARTRFIHNHHSHYPLSSPSAGSPSRSTPLLSDLSPLAERPTPSQTPREGLSPTEERRRSQVELRPAEATSAPMQLEDSYSPRVGDRVGEFVVERLLGKGAFSRVALARRGRVQKGKAREQDDGNEEKVALKLIAKRTCEGNERMRISVLREVEVLKNIHHPSLVSLSASFATPIYTVLVLDVCPGGELFDFLAEHHEEITEPLARRMFGELCSAVGWMHGIGLVHRDIKLENILLTSRPFPCSNPSTLLSSLPTPFVKLTDFGLSRFINPSAPLLRTRCGSEAYAAPELIMGKPYDGRCTDAWALGVVLFAIVTGGMPGGGRKGYLLKIAKADYAWPEPPSLADSSSSATPSDRPPPPSSSSANSSSARLVTPSLQALVGRLLVRDPAKRLRVDEVWSMDWIEGEGRPEPVRGVVRRPSAGGAEMGGEDSVEWSRRGSV</sequence>
<keyword evidence="4" id="KW-0418">Kinase</keyword>
<evidence type="ECO:0000256" key="7">
    <source>
        <dbReference type="PIRSR" id="PIRSR630616-2"/>
    </source>
</evidence>
<keyword evidence="3 7" id="KW-0547">Nucleotide-binding</keyword>
<evidence type="ECO:0000256" key="3">
    <source>
        <dbReference type="ARBA" id="ARBA00022741"/>
    </source>
</evidence>
<dbReference type="InterPro" id="IPR011009">
    <property type="entry name" value="Kinase-like_dom_sf"/>
</dbReference>
<dbReference type="SUPFAM" id="SSF56112">
    <property type="entry name" value="Protein kinase-like (PK-like)"/>
    <property type="match status" value="1"/>
</dbReference>
<keyword evidence="12" id="KW-1185">Reference proteome</keyword>
<feature type="binding site" evidence="7">
    <location>
        <begin position="590"/>
        <end position="591"/>
    </location>
    <ligand>
        <name>ATP</name>
        <dbReference type="ChEBI" id="CHEBI:30616"/>
    </ligand>
</feature>
<evidence type="ECO:0000313" key="12">
    <source>
        <dbReference type="Proteomes" id="UP000243876"/>
    </source>
</evidence>
<feature type="region of interest" description="Disordered" evidence="9">
    <location>
        <begin position="699"/>
        <end position="727"/>
    </location>
</feature>
<feature type="compositionally biased region" description="Low complexity" evidence="9">
    <location>
        <begin position="373"/>
        <end position="387"/>
    </location>
</feature>
<evidence type="ECO:0000259" key="10">
    <source>
        <dbReference type="PROSITE" id="PS50011"/>
    </source>
</evidence>
<feature type="active site" description="Proton acceptor" evidence="6">
    <location>
        <position position="586"/>
    </location>
</feature>
<dbReference type="Proteomes" id="UP000243876">
    <property type="component" value="Unassembled WGS sequence"/>
</dbReference>
<dbReference type="EMBL" id="CENE01000004">
    <property type="protein sequence ID" value="CEQ39820.1"/>
    <property type="molecule type" value="Genomic_DNA"/>
</dbReference>
<protein>
    <submittedName>
        <fullName evidence="11">SPOSA6832_01369-mRNA-1:cds</fullName>
    </submittedName>
</protein>
<dbReference type="AlphaFoldDB" id="A0A0D6EJM6"/>
<feature type="region of interest" description="Disordered" evidence="9">
    <location>
        <begin position="369"/>
        <end position="439"/>
    </location>
</feature>
<dbReference type="InterPro" id="IPR030616">
    <property type="entry name" value="Aur-like"/>
</dbReference>
<evidence type="ECO:0000313" key="11">
    <source>
        <dbReference type="EMBL" id="CEQ39820.1"/>
    </source>
</evidence>
<evidence type="ECO:0000256" key="5">
    <source>
        <dbReference type="ARBA" id="ARBA00022840"/>
    </source>
</evidence>
<feature type="cross-link" description="Glycyl lysine isopeptide (Lys-Gly) (interchain with G-Cter in SUMO2)" evidence="8">
    <location>
        <position position="588"/>
    </location>
</feature>
<dbReference type="Gene3D" id="1.10.510.10">
    <property type="entry name" value="Transferase(Phosphotransferase) domain 1"/>
    <property type="match status" value="1"/>
</dbReference>
<dbReference type="InterPro" id="IPR000719">
    <property type="entry name" value="Prot_kinase_dom"/>
</dbReference>
<evidence type="ECO:0000256" key="6">
    <source>
        <dbReference type="PIRSR" id="PIRSR630616-1"/>
    </source>
</evidence>
<feature type="compositionally biased region" description="Basic and acidic residues" evidence="9">
    <location>
        <begin position="209"/>
        <end position="223"/>
    </location>
</feature>
<feature type="compositionally biased region" description="Low complexity" evidence="9">
    <location>
        <begin position="225"/>
        <end position="234"/>
    </location>
</feature>
<feature type="binding site" evidence="7">
    <location>
        <position position="620"/>
    </location>
    <ligand>
        <name>ATP</name>
        <dbReference type="ChEBI" id="CHEBI:30616"/>
    </ligand>
</feature>
<name>A0A0D6EJM6_SPOSA</name>
<keyword evidence="1" id="KW-0723">Serine/threonine-protein kinase</keyword>
<dbReference type="GO" id="GO:0005524">
    <property type="term" value="F:ATP binding"/>
    <property type="evidence" value="ECO:0007669"/>
    <property type="project" value="UniProtKB-KW"/>
</dbReference>
<dbReference type="Pfam" id="PF00069">
    <property type="entry name" value="Pkinase"/>
    <property type="match status" value="1"/>
</dbReference>
<dbReference type="PROSITE" id="PS50011">
    <property type="entry name" value="PROTEIN_KINASE_DOM"/>
    <property type="match status" value="1"/>
</dbReference>
<feature type="binding site" evidence="7">
    <location>
        <position position="490"/>
    </location>
    <ligand>
        <name>ATP</name>
        <dbReference type="ChEBI" id="CHEBI:30616"/>
    </ligand>
</feature>
<dbReference type="SMART" id="SM00220">
    <property type="entry name" value="S_TKc"/>
    <property type="match status" value="1"/>
</dbReference>
<evidence type="ECO:0000256" key="1">
    <source>
        <dbReference type="ARBA" id="ARBA00022527"/>
    </source>
</evidence>
<feature type="compositionally biased region" description="Low complexity" evidence="9">
    <location>
        <begin position="181"/>
        <end position="193"/>
    </location>
</feature>
<feature type="domain" description="Protein kinase" evidence="10">
    <location>
        <begin position="449"/>
        <end position="761"/>
    </location>
</feature>
<feature type="region of interest" description="Disordered" evidence="9">
    <location>
        <begin position="1"/>
        <end position="305"/>
    </location>
</feature>
<organism evidence="11 12">
    <name type="scientific">Sporidiobolus salmonicolor</name>
    <name type="common">Yeast-like fungus</name>
    <name type="synonym">Sporobolomyces salmonicolor</name>
    <dbReference type="NCBI Taxonomy" id="5005"/>
    <lineage>
        <taxon>Eukaryota</taxon>
        <taxon>Fungi</taxon>
        <taxon>Dikarya</taxon>
        <taxon>Basidiomycota</taxon>
        <taxon>Pucciniomycotina</taxon>
        <taxon>Microbotryomycetes</taxon>
        <taxon>Sporidiobolales</taxon>
        <taxon>Sporidiobolaceae</taxon>
        <taxon>Sporobolomyces</taxon>
    </lineage>
</organism>
<keyword evidence="5 7" id="KW-0067">ATP-binding</keyword>
<feature type="compositionally biased region" description="Polar residues" evidence="9">
    <location>
        <begin position="41"/>
        <end position="51"/>
    </location>
</feature>
<proteinExistence type="predicted"/>
<feature type="compositionally biased region" description="Low complexity" evidence="9">
    <location>
        <begin position="700"/>
        <end position="711"/>
    </location>
</feature>